<evidence type="ECO:0000313" key="3">
    <source>
        <dbReference type="Proteomes" id="UP001055105"/>
    </source>
</evidence>
<comment type="caution">
    <text evidence="2">The sequence shown here is derived from an EMBL/GenBank/DDBJ whole genome shotgun (WGS) entry which is preliminary data.</text>
</comment>
<sequence>MHPIVIKHFSEISAAEYHRIVQAREAVFFLEQHITEPDADEVDPQSVFLWMEEDGRVVAFLRIIPAGIVCAEASVGRVLVDAGYRRRGLCRRLMHEALRHIALTWGPQPVRISAQEYLAGFYASLGFEAVSGTYLEAGIPHVRMLRR</sequence>
<name>A0AA37KMF4_9BACT</name>
<dbReference type="InterPro" id="IPR000182">
    <property type="entry name" value="GNAT_dom"/>
</dbReference>
<dbReference type="Proteomes" id="UP001055105">
    <property type="component" value="Unassembled WGS sequence"/>
</dbReference>
<dbReference type="SUPFAM" id="SSF55729">
    <property type="entry name" value="Acyl-CoA N-acyltransferases (Nat)"/>
    <property type="match status" value="1"/>
</dbReference>
<dbReference type="PROSITE" id="PS51186">
    <property type="entry name" value="GNAT"/>
    <property type="match status" value="1"/>
</dbReference>
<proteinExistence type="predicted"/>
<dbReference type="GO" id="GO:0016747">
    <property type="term" value="F:acyltransferase activity, transferring groups other than amino-acyl groups"/>
    <property type="evidence" value="ECO:0007669"/>
    <property type="project" value="InterPro"/>
</dbReference>
<dbReference type="InterPro" id="IPR016181">
    <property type="entry name" value="Acyl_CoA_acyltransferase"/>
</dbReference>
<dbReference type="CDD" id="cd04301">
    <property type="entry name" value="NAT_SF"/>
    <property type="match status" value="1"/>
</dbReference>
<dbReference type="Gene3D" id="3.40.630.30">
    <property type="match status" value="1"/>
</dbReference>
<accession>A0AA37KMF4</accession>
<reference evidence="2" key="1">
    <citation type="submission" date="2022-01" db="EMBL/GenBank/DDBJ databases">
        <title>Novel bile acid biosynthetic pathways are enriched in the microbiome of centenarians.</title>
        <authorList>
            <person name="Sato Y."/>
            <person name="Atarashi K."/>
            <person name="Plichta R.D."/>
            <person name="Arai Y."/>
            <person name="Sasajima S."/>
            <person name="Kearney M.S."/>
            <person name="Suda W."/>
            <person name="Takeshita K."/>
            <person name="Sasaki T."/>
            <person name="Okamoto S."/>
            <person name="Skelly N.A."/>
            <person name="Okamura Y."/>
            <person name="Vlamakis H."/>
            <person name="Li Y."/>
            <person name="Tanoue T."/>
            <person name="Takei H."/>
            <person name="Nittono H."/>
            <person name="Narushima S."/>
            <person name="Irie J."/>
            <person name="Itoh H."/>
            <person name="Moriya K."/>
            <person name="Sugiura Y."/>
            <person name="Suematsu M."/>
            <person name="Moritoki N."/>
            <person name="Shibata S."/>
            <person name="Littman R.D."/>
            <person name="Fischbach A.M."/>
            <person name="Uwamino Y."/>
            <person name="Inoue T."/>
            <person name="Honda A."/>
            <person name="Hattori M."/>
            <person name="Murai T."/>
            <person name="Xavier J.R."/>
            <person name="Hirose N."/>
            <person name="Honda K."/>
        </authorList>
    </citation>
    <scope>NUCLEOTIDE SEQUENCE</scope>
    <source>
        <strain evidence="2">CE91-St16</strain>
    </source>
</reference>
<dbReference type="EMBL" id="BQOL01000001">
    <property type="protein sequence ID" value="GKI18647.1"/>
    <property type="molecule type" value="Genomic_DNA"/>
</dbReference>
<gene>
    <name evidence="2" type="ORF">CE91St16_15550</name>
</gene>
<organism evidence="2 3">
    <name type="scientific">Alistipes finegoldii</name>
    <dbReference type="NCBI Taxonomy" id="214856"/>
    <lineage>
        <taxon>Bacteria</taxon>
        <taxon>Pseudomonadati</taxon>
        <taxon>Bacteroidota</taxon>
        <taxon>Bacteroidia</taxon>
        <taxon>Bacteroidales</taxon>
        <taxon>Rikenellaceae</taxon>
        <taxon>Alistipes</taxon>
    </lineage>
</organism>
<protein>
    <submittedName>
        <fullName evidence="2">GNAT family acetyltransferase</fullName>
    </submittedName>
</protein>
<dbReference type="Pfam" id="PF13673">
    <property type="entry name" value="Acetyltransf_10"/>
    <property type="match status" value="1"/>
</dbReference>
<evidence type="ECO:0000259" key="1">
    <source>
        <dbReference type="PROSITE" id="PS51186"/>
    </source>
</evidence>
<dbReference type="AlphaFoldDB" id="A0AA37KMF4"/>
<feature type="domain" description="N-acetyltransferase" evidence="1">
    <location>
        <begin position="7"/>
        <end position="147"/>
    </location>
</feature>
<evidence type="ECO:0000313" key="2">
    <source>
        <dbReference type="EMBL" id="GKI18647.1"/>
    </source>
</evidence>
<dbReference type="RefSeq" id="WP_244076362.1">
    <property type="nucleotide sequence ID" value="NZ_AP025581.1"/>
</dbReference>